<evidence type="ECO:0000259" key="13">
    <source>
        <dbReference type="PROSITE" id="PS51192"/>
    </source>
</evidence>
<keyword evidence="9" id="KW-0238">DNA-binding</keyword>
<dbReference type="InterPro" id="IPR011545">
    <property type="entry name" value="DEAD/DEAH_box_helicase_dom"/>
</dbReference>
<dbReference type="InterPro" id="IPR014001">
    <property type="entry name" value="Helicase_ATP-bd"/>
</dbReference>
<dbReference type="FunFam" id="3.40.50.300:FF:000489">
    <property type="entry name" value="Primosome assembly protein PriA"/>
    <property type="match status" value="1"/>
</dbReference>
<evidence type="ECO:0000256" key="2">
    <source>
        <dbReference type="ARBA" id="ARBA00022705"/>
    </source>
</evidence>
<keyword evidence="5" id="KW-0378">Hydrolase</keyword>
<dbReference type="GO" id="GO:0006270">
    <property type="term" value="P:DNA replication initiation"/>
    <property type="evidence" value="ECO:0007669"/>
    <property type="project" value="TreeGrafter"/>
</dbReference>
<dbReference type="InterPro" id="IPR027417">
    <property type="entry name" value="P-loop_NTPase"/>
</dbReference>
<dbReference type="Gene3D" id="3.40.1440.60">
    <property type="entry name" value="PriA, 3(prime) DNA-binding domain"/>
    <property type="match status" value="1"/>
</dbReference>
<dbReference type="SMART" id="SM00487">
    <property type="entry name" value="DEXDc"/>
    <property type="match status" value="1"/>
</dbReference>
<evidence type="ECO:0000256" key="3">
    <source>
        <dbReference type="ARBA" id="ARBA00022723"/>
    </source>
</evidence>
<dbReference type="Gene3D" id="3.40.50.300">
    <property type="entry name" value="P-loop containing nucleotide triphosphate hydrolases"/>
    <property type="match status" value="1"/>
</dbReference>
<evidence type="ECO:0000256" key="7">
    <source>
        <dbReference type="ARBA" id="ARBA00022833"/>
    </source>
</evidence>
<dbReference type="EC" id="5.6.2.4" evidence="11"/>
<gene>
    <name evidence="14" type="ORF">METZ01_LOCUS180943</name>
</gene>
<dbReference type="GO" id="GO:0006310">
    <property type="term" value="P:DNA recombination"/>
    <property type="evidence" value="ECO:0007669"/>
    <property type="project" value="TreeGrafter"/>
</dbReference>
<evidence type="ECO:0000256" key="1">
    <source>
        <dbReference type="ARBA" id="ARBA00022515"/>
    </source>
</evidence>
<keyword evidence="3" id="KW-0479">Metal-binding</keyword>
<keyword evidence="8" id="KW-0067">ATP-binding</keyword>
<dbReference type="Pfam" id="PF00270">
    <property type="entry name" value="DEAD"/>
    <property type="match status" value="1"/>
</dbReference>
<evidence type="ECO:0000256" key="9">
    <source>
        <dbReference type="ARBA" id="ARBA00023125"/>
    </source>
</evidence>
<organism evidence="14">
    <name type="scientific">marine metagenome</name>
    <dbReference type="NCBI Taxonomy" id="408172"/>
    <lineage>
        <taxon>unclassified sequences</taxon>
        <taxon>metagenomes</taxon>
        <taxon>ecological metagenomes</taxon>
    </lineage>
</organism>
<dbReference type="SUPFAM" id="SSF52540">
    <property type="entry name" value="P-loop containing nucleoside triphosphate hydrolases"/>
    <property type="match status" value="1"/>
</dbReference>
<sequence length="460" mass="51056">MIPSDSGQGGSMEFAEVAVDAPLSLEKTLTYCIPNHMSVRRGHLVWVPLGRRPVQGVVFSVSRSPRILDPRNIISVIGPYTLLSTKNLDLANWISSYYMCSLYQAAALFLPPGFKGQVNAFISVADGKNSESVDKDDEKDVVKYISHKVAVTENIARKDIGPKKMATLAKLVKTGLLRKSWVISRKRSKPRFVLSISNGKIGDDLLPELDRIAPRQASLLRTLIEASQSIPAKELRGKFGSTALNGLIKKCLVVREWSRVVVSKQIGKVQDKRDSIALSPEQEMAVQEIGNALEEEGSSQSFLLYGVTGSGKTEVYLRALEKCISAGRQGLMLVPEISLTPQMMNRVNERFPGRTAIIHSGQTLREQFDTWWGIWDGSFDVIVGPRSALFAPISNLGLVVIDEEHEWTYKQQDTPPRFHVRETALKLTQQANIPLVLGTATPDVTTFNRAQRSRHKLLIL</sequence>
<dbReference type="GO" id="GO:1990077">
    <property type="term" value="C:primosome complex"/>
    <property type="evidence" value="ECO:0007669"/>
    <property type="project" value="UniProtKB-KW"/>
</dbReference>
<dbReference type="Pfam" id="PF17764">
    <property type="entry name" value="PriA_3primeBD"/>
    <property type="match status" value="1"/>
</dbReference>
<keyword evidence="7" id="KW-0862">Zinc</keyword>
<dbReference type="InterPro" id="IPR041222">
    <property type="entry name" value="PriA_3primeBD"/>
</dbReference>
<dbReference type="AlphaFoldDB" id="A0A382CQD5"/>
<evidence type="ECO:0000256" key="4">
    <source>
        <dbReference type="ARBA" id="ARBA00022741"/>
    </source>
</evidence>
<reference evidence="14" key="1">
    <citation type="submission" date="2018-05" db="EMBL/GenBank/DDBJ databases">
        <authorList>
            <person name="Lanie J.A."/>
            <person name="Ng W.-L."/>
            <person name="Kazmierczak K.M."/>
            <person name="Andrzejewski T.M."/>
            <person name="Davidsen T.M."/>
            <person name="Wayne K.J."/>
            <person name="Tettelin H."/>
            <person name="Glass J.I."/>
            <person name="Rusch D."/>
            <person name="Podicherti R."/>
            <person name="Tsui H.-C.T."/>
            <person name="Winkler M.E."/>
        </authorList>
    </citation>
    <scope>NUCLEOTIDE SEQUENCE</scope>
</reference>
<dbReference type="EMBL" id="UINC01035535">
    <property type="protein sequence ID" value="SVB28089.1"/>
    <property type="molecule type" value="Genomic_DNA"/>
</dbReference>
<dbReference type="GO" id="GO:0016787">
    <property type="term" value="F:hydrolase activity"/>
    <property type="evidence" value="ECO:0007669"/>
    <property type="project" value="UniProtKB-KW"/>
</dbReference>
<dbReference type="GO" id="GO:0043138">
    <property type="term" value="F:3'-5' DNA helicase activity"/>
    <property type="evidence" value="ECO:0007669"/>
    <property type="project" value="UniProtKB-EC"/>
</dbReference>
<evidence type="ECO:0000256" key="5">
    <source>
        <dbReference type="ARBA" id="ARBA00022801"/>
    </source>
</evidence>
<dbReference type="InterPro" id="IPR042115">
    <property type="entry name" value="PriA_3primeBD_sf"/>
</dbReference>
<name>A0A382CQD5_9ZZZZ</name>
<dbReference type="GO" id="GO:0006269">
    <property type="term" value="P:DNA replication, synthesis of primer"/>
    <property type="evidence" value="ECO:0007669"/>
    <property type="project" value="UniProtKB-KW"/>
</dbReference>
<keyword evidence="4" id="KW-0547">Nucleotide-binding</keyword>
<dbReference type="GO" id="GO:0003677">
    <property type="term" value="F:DNA binding"/>
    <property type="evidence" value="ECO:0007669"/>
    <property type="project" value="UniProtKB-KW"/>
</dbReference>
<keyword evidence="1" id="KW-0639">Primosome</keyword>
<evidence type="ECO:0000256" key="8">
    <source>
        <dbReference type="ARBA" id="ARBA00022840"/>
    </source>
</evidence>
<evidence type="ECO:0000256" key="6">
    <source>
        <dbReference type="ARBA" id="ARBA00022806"/>
    </source>
</evidence>
<comment type="catalytic activity">
    <reaction evidence="12">
        <text>ATP + H2O = ADP + phosphate + H(+)</text>
        <dbReference type="Rhea" id="RHEA:13065"/>
        <dbReference type="ChEBI" id="CHEBI:15377"/>
        <dbReference type="ChEBI" id="CHEBI:15378"/>
        <dbReference type="ChEBI" id="CHEBI:30616"/>
        <dbReference type="ChEBI" id="CHEBI:43474"/>
        <dbReference type="ChEBI" id="CHEBI:456216"/>
        <dbReference type="EC" id="5.6.2.4"/>
    </reaction>
</comment>
<proteinExistence type="predicted"/>
<protein>
    <recommendedName>
        <fullName evidence="11">DNA 3'-5' helicase</fullName>
        <ecNumber evidence="11">5.6.2.4</ecNumber>
    </recommendedName>
</protein>
<dbReference type="GO" id="GO:0006302">
    <property type="term" value="P:double-strand break repair"/>
    <property type="evidence" value="ECO:0007669"/>
    <property type="project" value="TreeGrafter"/>
</dbReference>
<evidence type="ECO:0000313" key="14">
    <source>
        <dbReference type="EMBL" id="SVB28089.1"/>
    </source>
</evidence>
<dbReference type="GO" id="GO:0005524">
    <property type="term" value="F:ATP binding"/>
    <property type="evidence" value="ECO:0007669"/>
    <property type="project" value="UniProtKB-KW"/>
</dbReference>
<keyword evidence="10" id="KW-0413">Isomerase</keyword>
<evidence type="ECO:0000256" key="11">
    <source>
        <dbReference type="ARBA" id="ARBA00034808"/>
    </source>
</evidence>
<keyword evidence="2" id="KW-0235">DNA replication</keyword>
<keyword evidence="6" id="KW-0347">Helicase</keyword>
<feature type="domain" description="Helicase ATP-binding" evidence="13">
    <location>
        <begin position="293"/>
        <end position="460"/>
    </location>
</feature>
<dbReference type="PANTHER" id="PTHR30580">
    <property type="entry name" value="PRIMOSOMAL PROTEIN N"/>
    <property type="match status" value="1"/>
</dbReference>
<dbReference type="GO" id="GO:0046872">
    <property type="term" value="F:metal ion binding"/>
    <property type="evidence" value="ECO:0007669"/>
    <property type="project" value="UniProtKB-KW"/>
</dbReference>
<accession>A0A382CQD5</accession>
<dbReference type="PANTHER" id="PTHR30580:SF0">
    <property type="entry name" value="PRIMOSOMAL PROTEIN N"/>
    <property type="match status" value="1"/>
</dbReference>
<dbReference type="PROSITE" id="PS51192">
    <property type="entry name" value="HELICASE_ATP_BIND_1"/>
    <property type="match status" value="1"/>
</dbReference>
<evidence type="ECO:0000256" key="10">
    <source>
        <dbReference type="ARBA" id="ARBA00023235"/>
    </source>
</evidence>
<evidence type="ECO:0000256" key="12">
    <source>
        <dbReference type="ARBA" id="ARBA00048988"/>
    </source>
</evidence>